<evidence type="ECO:0000313" key="2">
    <source>
        <dbReference type="Proteomes" id="UP000305948"/>
    </source>
</evidence>
<protein>
    <submittedName>
        <fullName evidence="1">Uncharacterized protein</fullName>
    </submittedName>
</protein>
<evidence type="ECO:0000313" key="1">
    <source>
        <dbReference type="EMBL" id="TFK57261.1"/>
    </source>
</evidence>
<dbReference type="Proteomes" id="UP000305948">
    <property type="component" value="Unassembled WGS sequence"/>
</dbReference>
<organism evidence="1 2">
    <name type="scientific">Heliocybe sulcata</name>
    <dbReference type="NCBI Taxonomy" id="5364"/>
    <lineage>
        <taxon>Eukaryota</taxon>
        <taxon>Fungi</taxon>
        <taxon>Dikarya</taxon>
        <taxon>Basidiomycota</taxon>
        <taxon>Agaricomycotina</taxon>
        <taxon>Agaricomycetes</taxon>
        <taxon>Gloeophyllales</taxon>
        <taxon>Gloeophyllaceae</taxon>
        <taxon>Heliocybe</taxon>
    </lineage>
</organism>
<feature type="non-terminal residue" evidence="1">
    <location>
        <position position="1"/>
    </location>
</feature>
<dbReference type="EMBL" id="ML213503">
    <property type="protein sequence ID" value="TFK57261.1"/>
    <property type="molecule type" value="Genomic_DNA"/>
</dbReference>
<keyword evidence="2" id="KW-1185">Reference proteome</keyword>
<reference evidence="1 2" key="1">
    <citation type="journal article" date="2019" name="Nat. Ecol. Evol.">
        <title>Megaphylogeny resolves global patterns of mushroom evolution.</title>
        <authorList>
            <person name="Varga T."/>
            <person name="Krizsan K."/>
            <person name="Foldi C."/>
            <person name="Dima B."/>
            <person name="Sanchez-Garcia M."/>
            <person name="Sanchez-Ramirez S."/>
            <person name="Szollosi G.J."/>
            <person name="Szarkandi J.G."/>
            <person name="Papp V."/>
            <person name="Albert L."/>
            <person name="Andreopoulos W."/>
            <person name="Angelini C."/>
            <person name="Antonin V."/>
            <person name="Barry K.W."/>
            <person name="Bougher N.L."/>
            <person name="Buchanan P."/>
            <person name="Buyck B."/>
            <person name="Bense V."/>
            <person name="Catcheside P."/>
            <person name="Chovatia M."/>
            <person name="Cooper J."/>
            <person name="Damon W."/>
            <person name="Desjardin D."/>
            <person name="Finy P."/>
            <person name="Geml J."/>
            <person name="Haridas S."/>
            <person name="Hughes K."/>
            <person name="Justo A."/>
            <person name="Karasinski D."/>
            <person name="Kautmanova I."/>
            <person name="Kiss B."/>
            <person name="Kocsube S."/>
            <person name="Kotiranta H."/>
            <person name="LaButti K.M."/>
            <person name="Lechner B.E."/>
            <person name="Liimatainen K."/>
            <person name="Lipzen A."/>
            <person name="Lukacs Z."/>
            <person name="Mihaltcheva S."/>
            <person name="Morgado L.N."/>
            <person name="Niskanen T."/>
            <person name="Noordeloos M.E."/>
            <person name="Ohm R.A."/>
            <person name="Ortiz-Santana B."/>
            <person name="Ovrebo C."/>
            <person name="Racz N."/>
            <person name="Riley R."/>
            <person name="Savchenko A."/>
            <person name="Shiryaev A."/>
            <person name="Soop K."/>
            <person name="Spirin V."/>
            <person name="Szebenyi C."/>
            <person name="Tomsovsky M."/>
            <person name="Tulloss R.E."/>
            <person name="Uehling J."/>
            <person name="Grigoriev I.V."/>
            <person name="Vagvolgyi C."/>
            <person name="Papp T."/>
            <person name="Martin F.M."/>
            <person name="Miettinen O."/>
            <person name="Hibbett D.S."/>
            <person name="Nagy L.G."/>
        </authorList>
    </citation>
    <scope>NUCLEOTIDE SEQUENCE [LARGE SCALE GENOMIC DNA]</scope>
    <source>
        <strain evidence="1 2">OMC1185</strain>
    </source>
</reference>
<gene>
    <name evidence="1" type="ORF">OE88DRAFT_1620397</name>
</gene>
<sequence>TDIGRKDIIIGLSYLREHNPVPNWQTEDLEFTRCPAVCAPQTMMIQDEDLDYMEIPHLEDLATDSYTQLNGDT</sequence>
<proteinExistence type="predicted"/>
<accession>A0A5C3NU35</accession>
<dbReference type="AlphaFoldDB" id="A0A5C3NU35"/>
<name>A0A5C3NU35_9AGAM</name>
<dbReference type="OrthoDB" id="3014187at2759"/>